<sequence>MCLEQGTRSLEEHLIDYLLLVPLTTFPDDILRSFLIAGLNSSTKAQLSGRGPRGSFQEFVEWVLASCGSALIVGPVDDDASPTHDPVHNQDHPDGEDLQLEPTAGHVSDSAATFEPASVGATEPNKAREPEHHESDQVCEPAATSTAEGVLVDIEGMEVSPIHPPATESDGSPVGAGSGADSLAEAGSGADSMAWTPPTSISTEGAAILPVGTGKAAILSIASRALECVATGKLECVATGEFECVATAEFECVATSDLECVATDELECVATAVLESVATGVLESVATGVLESIATGVLKSVAPYELENEAAGGGLGMPAAHAVRRDVILDVQQGLDLALDDQRRRDEALGDQRRHDVDLGDQRRQDVALGDQRRQDVALGDQQRRDLALGDQ</sequence>
<proteinExistence type="predicted"/>
<protein>
    <submittedName>
        <fullName evidence="2">Uncharacterized protein</fullName>
    </submittedName>
</protein>
<feature type="region of interest" description="Disordered" evidence="1">
    <location>
        <begin position="347"/>
        <end position="392"/>
    </location>
</feature>
<comment type="caution">
    <text evidence="2">The sequence shown here is derived from an EMBL/GenBank/DDBJ whole genome shotgun (WGS) entry which is preliminary data.</text>
</comment>
<feature type="region of interest" description="Disordered" evidence="1">
    <location>
        <begin position="118"/>
        <end position="145"/>
    </location>
</feature>
<gene>
    <name evidence="2" type="ORF">DPX16_9262</name>
</gene>
<accession>A0A3N0Y6C4</accession>
<dbReference type="OrthoDB" id="9937185at2759"/>
<feature type="compositionally biased region" description="Basic and acidic residues" evidence="1">
    <location>
        <begin position="125"/>
        <end position="136"/>
    </location>
</feature>
<feature type="region of interest" description="Disordered" evidence="1">
    <location>
        <begin position="160"/>
        <end position="198"/>
    </location>
</feature>
<evidence type="ECO:0000313" key="3">
    <source>
        <dbReference type="Proteomes" id="UP000281406"/>
    </source>
</evidence>
<dbReference type="EMBL" id="RJVU01051519">
    <property type="protein sequence ID" value="ROL41671.1"/>
    <property type="molecule type" value="Genomic_DNA"/>
</dbReference>
<evidence type="ECO:0000256" key="1">
    <source>
        <dbReference type="SAM" id="MobiDB-lite"/>
    </source>
</evidence>
<feature type="region of interest" description="Disordered" evidence="1">
    <location>
        <begin position="76"/>
        <end position="102"/>
    </location>
</feature>
<feature type="compositionally biased region" description="Basic and acidic residues" evidence="1">
    <location>
        <begin position="81"/>
        <end position="95"/>
    </location>
</feature>
<keyword evidence="3" id="KW-1185">Reference proteome</keyword>
<evidence type="ECO:0000313" key="2">
    <source>
        <dbReference type="EMBL" id="ROL41671.1"/>
    </source>
</evidence>
<dbReference type="AlphaFoldDB" id="A0A3N0Y6C4"/>
<name>A0A3N0Y6C4_ANAGA</name>
<reference evidence="2 3" key="1">
    <citation type="submission" date="2018-10" db="EMBL/GenBank/DDBJ databases">
        <title>Genome assembly for a Yunnan-Guizhou Plateau 3E fish, Anabarilius grahami (Regan), and its evolutionary and genetic applications.</title>
        <authorList>
            <person name="Jiang W."/>
        </authorList>
    </citation>
    <scope>NUCLEOTIDE SEQUENCE [LARGE SCALE GENOMIC DNA]</scope>
    <source>
        <strain evidence="2">AG-KIZ</strain>
        <tissue evidence="2">Muscle</tissue>
    </source>
</reference>
<organism evidence="2 3">
    <name type="scientific">Anabarilius grahami</name>
    <name type="common">Kanglang fish</name>
    <name type="synonym">Barilius grahami</name>
    <dbReference type="NCBI Taxonomy" id="495550"/>
    <lineage>
        <taxon>Eukaryota</taxon>
        <taxon>Metazoa</taxon>
        <taxon>Chordata</taxon>
        <taxon>Craniata</taxon>
        <taxon>Vertebrata</taxon>
        <taxon>Euteleostomi</taxon>
        <taxon>Actinopterygii</taxon>
        <taxon>Neopterygii</taxon>
        <taxon>Teleostei</taxon>
        <taxon>Ostariophysi</taxon>
        <taxon>Cypriniformes</taxon>
        <taxon>Xenocyprididae</taxon>
        <taxon>Xenocypridinae</taxon>
        <taxon>Xenocypridinae incertae sedis</taxon>
        <taxon>Anabarilius</taxon>
    </lineage>
</organism>
<dbReference type="Proteomes" id="UP000281406">
    <property type="component" value="Unassembled WGS sequence"/>
</dbReference>